<dbReference type="Proteomes" id="UP000299102">
    <property type="component" value="Unassembled WGS sequence"/>
</dbReference>
<sequence length="400" mass="44174">MCCNAATSAVIRAHATGCHKKTGKGKSSTTPIEVQGLDDYEKYFLPERDREVVTSKGLKPPSVGSSKSSLKSLLLFRGVLLNSTPRPPHNGAGSRCNERSSVIETRAISRRAQVDRAPRGRPIDVMKAHPGAGLARTSYTHLPPYGSRRNEEKRSGTNAPITFVIKITQKAYAIQSDVSDTSLAKFRQLREGCPTGRRAEENILPRIVRRVAAQYVTGTPATQYLHGRESGSPRRLGSFRDKIVPKIATQTGDTIRREDDRVISKATVVRGGTERRYAEEIQIIYDNRNIETVGYELGGRQRATEKGGTTQHCLSLTERPKSELDSDAPSLRGREKRRMFINSSRRNAAGAHSSHTHRPGVGSYNPYVFQLPTSSANFALRAPVLSYIDVFIFTPSGRLM</sequence>
<accession>A0A4C1UYV1</accession>
<dbReference type="AlphaFoldDB" id="A0A4C1UYV1"/>
<organism evidence="2 3">
    <name type="scientific">Eumeta variegata</name>
    <name type="common">Bagworm moth</name>
    <name type="synonym">Eumeta japonica</name>
    <dbReference type="NCBI Taxonomy" id="151549"/>
    <lineage>
        <taxon>Eukaryota</taxon>
        <taxon>Metazoa</taxon>
        <taxon>Ecdysozoa</taxon>
        <taxon>Arthropoda</taxon>
        <taxon>Hexapoda</taxon>
        <taxon>Insecta</taxon>
        <taxon>Pterygota</taxon>
        <taxon>Neoptera</taxon>
        <taxon>Endopterygota</taxon>
        <taxon>Lepidoptera</taxon>
        <taxon>Glossata</taxon>
        <taxon>Ditrysia</taxon>
        <taxon>Tineoidea</taxon>
        <taxon>Psychidae</taxon>
        <taxon>Oiketicinae</taxon>
        <taxon>Eumeta</taxon>
    </lineage>
</organism>
<evidence type="ECO:0000313" key="3">
    <source>
        <dbReference type="Proteomes" id="UP000299102"/>
    </source>
</evidence>
<proteinExistence type="predicted"/>
<protein>
    <submittedName>
        <fullName evidence="2">Uncharacterized protein</fullName>
    </submittedName>
</protein>
<reference evidence="2 3" key="1">
    <citation type="journal article" date="2019" name="Commun. Biol.">
        <title>The bagworm genome reveals a unique fibroin gene that provides high tensile strength.</title>
        <authorList>
            <person name="Kono N."/>
            <person name="Nakamura H."/>
            <person name="Ohtoshi R."/>
            <person name="Tomita M."/>
            <person name="Numata K."/>
            <person name="Arakawa K."/>
        </authorList>
    </citation>
    <scope>NUCLEOTIDE SEQUENCE [LARGE SCALE GENOMIC DNA]</scope>
</reference>
<dbReference type="EMBL" id="BGZK01000242">
    <property type="protein sequence ID" value="GBP31142.1"/>
    <property type="molecule type" value="Genomic_DNA"/>
</dbReference>
<keyword evidence="3" id="KW-1185">Reference proteome</keyword>
<evidence type="ECO:0000256" key="1">
    <source>
        <dbReference type="SAM" id="MobiDB-lite"/>
    </source>
</evidence>
<name>A0A4C1UYV1_EUMVA</name>
<comment type="caution">
    <text evidence="2">The sequence shown here is derived from an EMBL/GenBank/DDBJ whole genome shotgun (WGS) entry which is preliminary data.</text>
</comment>
<feature type="region of interest" description="Disordered" evidence="1">
    <location>
        <begin position="135"/>
        <end position="154"/>
    </location>
</feature>
<evidence type="ECO:0000313" key="2">
    <source>
        <dbReference type="EMBL" id="GBP31142.1"/>
    </source>
</evidence>
<gene>
    <name evidence="2" type="ORF">EVAR_21580_1</name>
</gene>